<proteinExistence type="predicted"/>
<name>A0A7J8YQF0_GOSAI</name>
<comment type="caution">
    <text evidence="1">The sequence shown here is derived from an EMBL/GenBank/DDBJ whole genome shotgun (WGS) entry which is preliminary data.</text>
</comment>
<reference evidence="1 2" key="1">
    <citation type="journal article" date="2019" name="Genome Biol. Evol.">
        <title>Insights into the evolution of the New World diploid cottons (Gossypium, subgenus Houzingenia) based on genome sequencing.</title>
        <authorList>
            <person name="Grover C.E."/>
            <person name="Arick M.A. 2nd"/>
            <person name="Thrash A."/>
            <person name="Conover J.L."/>
            <person name="Sanders W.S."/>
            <person name="Peterson D.G."/>
            <person name="Frelichowski J.E."/>
            <person name="Scheffler J.A."/>
            <person name="Scheffler B.E."/>
            <person name="Wendel J.F."/>
        </authorList>
    </citation>
    <scope>NUCLEOTIDE SEQUENCE [LARGE SCALE GENOMIC DNA]</scope>
    <source>
        <strain evidence="1">185</strain>
        <tissue evidence="1">Leaf</tissue>
    </source>
</reference>
<dbReference type="AlphaFoldDB" id="A0A7J8YQF0"/>
<keyword evidence="2" id="KW-1185">Reference proteome</keyword>
<accession>A0A7J8YQF0</accession>
<evidence type="ECO:0000313" key="2">
    <source>
        <dbReference type="Proteomes" id="UP000593577"/>
    </source>
</evidence>
<evidence type="ECO:0000313" key="1">
    <source>
        <dbReference type="EMBL" id="MBA0701560.1"/>
    </source>
</evidence>
<dbReference type="Proteomes" id="UP000593577">
    <property type="component" value="Unassembled WGS sequence"/>
</dbReference>
<gene>
    <name evidence="1" type="ORF">Goari_027450</name>
</gene>
<organism evidence="1 2">
    <name type="scientific">Gossypium aridum</name>
    <name type="common">American cotton</name>
    <name type="synonym">Erioxylum aridum</name>
    <dbReference type="NCBI Taxonomy" id="34290"/>
    <lineage>
        <taxon>Eukaryota</taxon>
        <taxon>Viridiplantae</taxon>
        <taxon>Streptophyta</taxon>
        <taxon>Embryophyta</taxon>
        <taxon>Tracheophyta</taxon>
        <taxon>Spermatophyta</taxon>
        <taxon>Magnoliopsida</taxon>
        <taxon>eudicotyledons</taxon>
        <taxon>Gunneridae</taxon>
        <taxon>Pentapetalae</taxon>
        <taxon>rosids</taxon>
        <taxon>malvids</taxon>
        <taxon>Malvales</taxon>
        <taxon>Malvaceae</taxon>
        <taxon>Malvoideae</taxon>
        <taxon>Gossypium</taxon>
    </lineage>
</organism>
<dbReference type="EMBL" id="JABFAA010297355">
    <property type="protein sequence ID" value="MBA0701560.1"/>
    <property type="molecule type" value="Genomic_DNA"/>
</dbReference>
<evidence type="ECO:0008006" key="3">
    <source>
        <dbReference type="Google" id="ProtNLM"/>
    </source>
</evidence>
<protein>
    <recommendedName>
        <fullName evidence="3">DUF4283 domain-containing protein</fullName>
    </recommendedName>
</protein>
<sequence>MDRGITGEPIEREERDEISILKEELVQLSVKSSLIIHTGKPTLLCSVWTRKSYNPNSFLAQLKSIWKARKKFEIQVTGQNLFLILFEEEEDLETILEVGPCPPEYERKDLIHAIGSTFGGVSRSESKRDFC</sequence>